<evidence type="ECO:0008006" key="3">
    <source>
        <dbReference type="Google" id="ProtNLM"/>
    </source>
</evidence>
<comment type="caution">
    <text evidence="1">The sequence shown here is derived from an EMBL/GenBank/DDBJ whole genome shotgun (WGS) entry which is preliminary data.</text>
</comment>
<dbReference type="EMBL" id="QBKI01000002">
    <property type="protein sequence ID" value="PTX21339.1"/>
    <property type="molecule type" value="Genomic_DNA"/>
</dbReference>
<sequence>MFRIKVLAAVFYVVVALAEELSFFQADSSAPNIEETPSGMILEWPPLEPEDKDTNPEALPEPTPTLTVTASIYHPEPGQTDSTPYITADGSRINKKDPKKHRWIAVSRDLHSRWGGVMEFGDSLWVTGISEELDGLYIVRDVMNQRMRNKIDILVGRHDPIYGKWENVQIAKLD</sequence>
<accession>A0A2T5YPV0</accession>
<name>A0A2T5YPV0_9BACT</name>
<dbReference type="CDD" id="cd22784">
    <property type="entry name" value="DPBB_MltA_YuiC-like"/>
    <property type="match status" value="1"/>
</dbReference>
<proteinExistence type="predicted"/>
<evidence type="ECO:0000313" key="1">
    <source>
        <dbReference type="EMBL" id="PTX21339.1"/>
    </source>
</evidence>
<dbReference type="Proteomes" id="UP000244225">
    <property type="component" value="Unassembled WGS sequence"/>
</dbReference>
<organism evidence="1 2">
    <name type="scientific">Pontibacter mucosus</name>
    <dbReference type="NCBI Taxonomy" id="1649266"/>
    <lineage>
        <taxon>Bacteria</taxon>
        <taxon>Pseudomonadati</taxon>
        <taxon>Bacteroidota</taxon>
        <taxon>Cytophagia</taxon>
        <taxon>Cytophagales</taxon>
        <taxon>Hymenobacteraceae</taxon>
        <taxon>Pontibacter</taxon>
    </lineage>
</organism>
<gene>
    <name evidence="1" type="ORF">C8N40_102315</name>
</gene>
<reference evidence="1 2" key="1">
    <citation type="submission" date="2018-04" db="EMBL/GenBank/DDBJ databases">
        <title>Genomic Encyclopedia of Archaeal and Bacterial Type Strains, Phase II (KMG-II): from individual species to whole genera.</title>
        <authorList>
            <person name="Goeker M."/>
        </authorList>
    </citation>
    <scope>NUCLEOTIDE SEQUENCE [LARGE SCALE GENOMIC DNA]</scope>
    <source>
        <strain evidence="1 2">DSM 100162</strain>
    </source>
</reference>
<dbReference type="AlphaFoldDB" id="A0A2T5YPV0"/>
<keyword evidence="2" id="KW-1185">Reference proteome</keyword>
<evidence type="ECO:0000313" key="2">
    <source>
        <dbReference type="Proteomes" id="UP000244225"/>
    </source>
</evidence>
<protein>
    <recommendedName>
        <fullName evidence="3">3D (Asp-Asp-Asp) domain-containing protein</fullName>
    </recommendedName>
</protein>